<dbReference type="Pfam" id="PF13963">
    <property type="entry name" value="Transpos_assoc"/>
    <property type="match status" value="1"/>
</dbReference>
<dbReference type="AlphaFoldDB" id="A0A2I4HW85"/>
<feature type="compositionally biased region" description="Acidic residues" evidence="1">
    <location>
        <begin position="982"/>
        <end position="995"/>
    </location>
</feature>
<dbReference type="Gramene" id="Jr10_19830_p1">
    <property type="protein sequence ID" value="cds.Jr10_19830_p1"/>
    <property type="gene ID" value="Jr10_19830"/>
</dbReference>
<organism evidence="2 3">
    <name type="scientific">Juglans regia</name>
    <name type="common">English walnut</name>
    <dbReference type="NCBI Taxonomy" id="51240"/>
    <lineage>
        <taxon>Eukaryota</taxon>
        <taxon>Viridiplantae</taxon>
        <taxon>Streptophyta</taxon>
        <taxon>Embryophyta</taxon>
        <taxon>Tracheophyta</taxon>
        <taxon>Spermatophyta</taxon>
        <taxon>Magnoliopsida</taxon>
        <taxon>eudicotyledons</taxon>
        <taxon>Gunneridae</taxon>
        <taxon>Pentapetalae</taxon>
        <taxon>rosids</taxon>
        <taxon>fabids</taxon>
        <taxon>Fagales</taxon>
        <taxon>Juglandaceae</taxon>
        <taxon>Juglans</taxon>
    </lineage>
</organism>
<dbReference type="InterPro" id="IPR004242">
    <property type="entry name" value="Transposase_21"/>
</dbReference>
<feature type="compositionally biased region" description="Basic and acidic residues" evidence="1">
    <location>
        <begin position="933"/>
        <end position="943"/>
    </location>
</feature>
<gene>
    <name evidence="3" type="primary">LOC109022055</name>
</gene>
<dbReference type="InterPro" id="IPR029480">
    <property type="entry name" value="Transpos_assoc"/>
</dbReference>
<reference evidence="3" key="1">
    <citation type="submission" date="2025-08" db="UniProtKB">
        <authorList>
            <consortium name="RefSeq"/>
        </authorList>
    </citation>
    <scope>IDENTIFICATION</scope>
    <source>
        <tissue evidence="3">Leaves</tissue>
    </source>
</reference>
<dbReference type="PANTHER" id="PTHR10775:SF177">
    <property type="entry name" value="TNP2, PARTIAL"/>
    <property type="match status" value="1"/>
</dbReference>
<protein>
    <submittedName>
        <fullName evidence="3">Uncharacterized protein LOC109022055</fullName>
    </submittedName>
</protein>
<feature type="region of interest" description="Disordered" evidence="1">
    <location>
        <begin position="931"/>
        <end position="958"/>
    </location>
</feature>
<dbReference type="InterPro" id="IPR025452">
    <property type="entry name" value="DUF4218"/>
</dbReference>
<dbReference type="Pfam" id="PF13952">
    <property type="entry name" value="DUF4216"/>
    <property type="match status" value="1"/>
</dbReference>
<evidence type="ECO:0000313" key="2">
    <source>
        <dbReference type="Proteomes" id="UP000235220"/>
    </source>
</evidence>
<proteinExistence type="predicted"/>
<dbReference type="RefSeq" id="XP_018860398.1">
    <property type="nucleotide sequence ID" value="XM_019004853.1"/>
</dbReference>
<sequence length="1013" mass="117856">MDKAWMHIEDRLRSNEYANGVKQFIDMAKAHAPGRECIRCPCKRCRNRTFHPIAMVEDHLFFVGIDTSYTEWIFHGEEETLPDATFPDEEGDDAYNYNDYIDDVDEMLDDIRVGSFMDNSGRTEYNSDAGPSRHTSDTPIHPNFDELLDDAKKPLYPTCTEFSKLSFIVKLLHIKTVGGWIVKSFDMVVKLLQAAFPEAQFPASYNEARRLQRGLGFSYIKIHVCPNDCALFWKDHADKDECPKCNASRWASSTTNQKRIPQKVLRYFPLEPRLQRLFMSKKTAQAMRWHVEERVDDPNFMRHPADSRVWKDFDNKYDWFAQDPRNVRLGLASDGFNPFNNMSKPYNIWPVLLVPYNLSPWSCMKDPYLMMSLLIPRPNAPGNDIDVFLRPLIDELIELWEEGIRTYDAYKRESFQLRAALLWTINDFPAYANLSSWSIKGKMACPTCNLDTDSLWLVHGRKHCYMGHRRWLVLDHSWRRKKNAFNDKEEHRLQPKMKAGQALMEQLHEVSNVQFSESTKKRKRMPNELNWTKKCIFFELSYWLDLGLRHNLDVMHIEKNICDSILGTLMNMEGKSKDTANARRDLEDLGLRKELHLQHDGNHTSMSLACYTLNVTERRSFCARLSEVKFPDGFASNIARCVNITEGKIMGMKSHDCHIFMQYLLLVVIDITVLERLQANVPIILCKLEMIFPPAFFDIMVHLAIHLPDEALLAGPVQYRWMYPFESDHYNKMKEEDPNNIERRHQSQFPTWFRTRIAELHAKTSPEVTDDIYALACGPDPLVASYVGCIMNGIRFHTKDLEGRRRTQNSGVVVHADHEGLPIDFYGVLQDIIELRYMDWRKCFLFKCDWWDIGDTRRGIHIGDYFTSVNTSRQWYKDEPFALACQALQVFYIKDLTLGGSWHAVHKITNRNVYNILHKTLDLHEVDDDSDVVETKDESDTDVRNYGNVNETNPGMLNPLTRVNEDHLLVDPSTLSPKQLAEESDDEAFTDDENINDAFWMENIDEGDSDGTE</sequence>
<dbReference type="Pfam" id="PF13960">
    <property type="entry name" value="DUF4218"/>
    <property type="match status" value="1"/>
</dbReference>
<keyword evidence="2" id="KW-1185">Reference proteome</keyword>
<feature type="region of interest" description="Disordered" evidence="1">
    <location>
        <begin position="975"/>
        <end position="996"/>
    </location>
</feature>
<feature type="region of interest" description="Disordered" evidence="1">
    <location>
        <begin position="122"/>
        <end position="141"/>
    </location>
</feature>
<dbReference type="PANTHER" id="PTHR10775">
    <property type="entry name" value="OS08G0208400 PROTEIN"/>
    <property type="match status" value="1"/>
</dbReference>
<accession>A0A2I4HW85</accession>
<dbReference type="GeneID" id="109022055"/>
<evidence type="ECO:0000256" key="1">
    <source>
        <dbReference type="SAM" id="MobiDB-lite"/>
    </source>
</evidence>
<dbReference type="InterPro" id="IPR025312">
    <property type="entry name" value="DUF4216"/>
</dbReference>
<name>A0A2I4HW85_JUGRE</name>
<dbReference type="Pfam" id="PF02992">
    <property type="entry name" value="Transposase_21"/>
    <property type="match status" value="1"/>
</dbReference>
<evidence type="ECO:0000313" key="3">
    <source>
        <dbReference type="RefSeq" id="XP_018860398.1"/>
    </source>
</evidence>
<dbReference type="Proteomes" id="UP000235220">
    <property type="component" value="Chromosome 10"/>
</dbReference>
<dbReference type="OrthoDB" id="1087172at2759"/>
<dbReference type="KEGG" id="jre:109022055"/>